<comment type="caution">
    <text evidence="2">The sequence shown here is derived from an EMBL/GenBank/DDBJ whole genome shotgun (WGS) entry which is preliminary data.</text>
</comment>
<dbReference type="RefSeq" id="WP_146565277.1">
    <property type="nucleotide sequence ID" value="NZ_SIHJ01000001.1"/>
</dbReference>
<dbReference type="OrthoDB" id="9802794at2"/>
<evidence type="ECO:0000313" key="3">
    <source>
        <dbReference type="Proteomes" id="UP000316714"/>
    </source>
</evidence>
<dbReference type="PANTHER" id="PTHR37512:SF1">
    <property type="entry name" value="NADR_TTD14 AAA DOMAIN-CONTAINING PROTEIN"/>
    <property type="match status" value="1"/>
</dbReference>
<dbReference type="InterPro" id="IPR014729">
    <property type="entry name" value="Rossmann-like_a/b/a_fold"/>
</dbReference>
<dbReference type="InterPro" id="IPR038727">
    <property type="entry name" value="NadR/Ttd14_AAA_dom"/>
</dbReference>
<dbReference type="InterPro" id="IPR027417">
    <property type="entry name" value="P-loop_NTPase"/>
</dbReference>
<dbReference type="InterPro" id="IPR004821">
    <property type="entry name" value="Cyt_trans-like"/>
</dbReference>
<dbReference type="GO" id="GO:0003824">
    <property type="term" value="F:catalytic activity"/>
    <property type="evidence" value="ECO:0007669"/>
    <property type="project" value="InterPro"/>
</dbReference>
<dbReference type="EMBL" id="SIHJ01000001">
    <property type="protein sequence ID" value="TWT37982.1"/>
    <property type="molecule type" value="Genomic_DNA"/>
</dbReference>
<keyword evidence="3" id="KW-1185">Reference proteome</keyword>
<sequence>MKTGLTLGKFAPLHKGHQLLIERALDETDRVVVVVYDAPGLATPPLPVRANWVRTLYPSVEVLEAWGGPAEVGDTPKIRRVQEEFLLGILAGREITHFYSSEFYGAHISRALGAVDRRVDEPRAMLPISGTSARADPYASRKFIAPQVYRDLITKVVLLGAPSTGKTTLAARLADDLQTVWMPEYGREYWERHQVNRRLTSDQLLEIAEGHLEREETLVQQANRVLFVDTDATTTRRFSHYYLGASEPRLDRLAAAARSRYDLFFLCGDDIPYDDTWDRSGLANRSTLQRQTRADLIASRIPFIDLTGSLGERASKVRAILSGYDKFDSLANQLWAAKPEL</sequence>
<evidence type="ECO:0000313" key="2">
    <source>
        <dbReference type="EMBL" id="TWT37982.1"/>
    </source>
</evidence>
<organism evidence="2 3">
    <name type="scientific">Posidoniimonas corsicana</name>
    <dbReference type="NCBI Taxonomy" id="1938618"/>
    <lineage>
        <taxon>Bacteria</taxon>
        <taxon>Pseudomonadati</taxon>
        <taxon>Planctomycetota</taxon>
        <taxon>Planctomycetia</taxon>
        <taxon>Pirellulales</taxon>
        <taxon>Lacipirellulaceae</taxon>
        <taxon>Posidoniimonas</taxon>
    </lineage>
</organism>
<dbReference type="SUPFAM" id="SSF52540">
    <property type="entry name" value="P-loop containing nucleoside triphosphate hydrolases"/>
    <property type="match status" value="1"/>
</dbReference>
<accession>A0A5C5VJU4</accession>
<dbReference type="AlphaFoldDB" id="A0A5C5VJU4"/>
<gene>
    <name evidence="2" type="primary">nadR</name>
    <name evidence="2" type="ORF">KOR34_29480</name>
</gene>
<dbReference type="PANTHER" id="PTHR37512">
    <property type="entry name" value="TRIFUNCTIONAL NAD BIOSYNTHESIS/REGULATOR PROTEIN NADR"/>
    <property type="match status" value="1"/>
</dbReference>
<proteinExistence type="predicted"/>
<evidence type="ECO:0000259" key="1">
    <source>
        <dbReference type="Pfam" id="PF13521"/>
    </source>
</evidence>
<dbReference type="SUPFAM" id="SSF52374">
    <property type="entry name" value="Nucleotidylyl transferase"/>
    <property type="match status" value="1"/>
</dbReference>
<dbReference type="InterPro" id="IPR052735">
    <property type="entry name" value="NAD_biosynth-regulator"/>
</dbReference>
<dbReference type="Pfam" id="PF13521">
    <property type="entry name" value="AAA_28"/>
    <property type="match status" value="1"/>
</dbReference>
<dbReference type="Gene3D" id="3.40.50.300">
    <property type="entry name" value="P-loop containing nucleotide triphosphate hydrolases"/>
    <property type="match status" value="1"/>
</dbReference>
<dbReference type="NCBIfam" id="TIGR00125">
    <property type="entry name" value="cyt_tran_rel"/>
    <property type="match status" value="1"/>
</dbReference>
<feature type="domain" description="NadR/Ttd14 AAA" evidence="1">
    <location>
        <begin position="155"/>
        <end position="313"/>
    </location>
</feature>
<reference evidence="2 3" key="1">
    <citation type="submission" date="2019-02" db="EMBL/GenBank/DDBJ databases">
        <title>Deep-cultivation of Planctomycetes and their phenomic and genomic characterization uncovers novel biology.</title>
        <authorList>
            <person name="Wiegand S."/>
            <person name="Jogler M."/>
            <person name="Boedeker C."/>
            <person name="Pinto D."/>
            <person name="Vollmers J."/>
            <person name="Rivas-Marin E."/>
            <person name="Kohn T."/>
            <person name="Peeters S.H."/>
            <person name="Heuer A."/>
            <person name="Rast P."/>
            <person name="Oberbeckmann S."/>
            <person name="Bunk B."/>
            <person name="Jeske O."/>
            <person name="Meyerdierks A."/>
            <person name="Storesund J.E."/>
            <person name="Kallscheuer N."/>
            <person name="Luecker S."/>
            <person name="Lage O.M."/>
            <person name="Pohl T."/>
            <person name="Merkel B.J."/>
            <person name="Hornburger P."/>
            <person name="Mueller R.-W."/>
            <person name="Bruemmer F."/>
            <person name="Labrenz M."/>
            <person name="Spormann A.M."/>
            <person name="Op Den Camp H."/>
            <person name="Overmann J."/>
            <person name="Amann R."/>
            <person name="Jetten M.S.M."/>
            <person name="Mascher T."/>
            <person name="Medema M.H."/>
            <person name="Devos D.P."/>
            <person name="Kaster A.-K."/>
            <person name="Ovreas L."/>
            <person name="Rohde M."/>
            <person name="Galperin M.Y."/>
            <person name="Jogler C."/>
        </authorList>
    </citation>
    <scope>NUCLEOTIDE SEQUENCE [LARGE SCALE GENOMIC DNA]</scope>
    <source>
        <strain evidence="2 3">KOR34</strain>
    </source>
</reference>
<protein>
    <submittedName>
        <fullName evidence="2">Trifunctional NAD biosynthesis/regulator protein NadR</fullName>
    </submittedName>
</protein>
<dbReference type="Proteomes" id="UP000316714">
    <property type="component" value="Unassembled WGS sequence"/>
</dbReference>
<dbReference type="Gene3D" id="3.40.50.620">
    <property type="entry name" value="HUPs"/>
    <property type="match status" value="1"/>
</dbReference>
<name>A0A5C5VJU4_9BACT</name>